<proteinExistence type="predicted"/>
<evidence type="ECO:0000313" key="2">
    <source>
        <dbReference type="EMBL" id="TNV85868.1"/>
    </source>
</evidence>
<keyword evidence="3" id="KW-1185">Reference proteome</keyword>
<evidence type="ECO:0000256" key="1">
    <source>
        <dbReference type="SAM" id="Phobius"/>
    </source>
</evidence>
<name>A0A8J8P226_HALGN</name>
<reference evidence="2" key="1">
    <citation type="submission" date="2019-06" db="EMBL/GenBank/DDBJ databases">
        <authorList>
            <person name="Zheng W."/>
        </authorList>
    </citation>
    <scope>NUCLEOTIDE SEQUENCE</scope>
    <source>
        <strain evidence="2">QDHG01</strain>
    </source>
</reference>
<comment type="caution">
    <text evidence="2">The sequence shown here is derived from an EMBL/GenBank/DDBJ whole genome shotgun (WGS) entry which is preliminary data.</text>
</comment>
<organism evidence="2 3">
    <name type="scientific">Halteria grandinella</name>
    <dbReference type="NCBI Taxonomy" id="5974"/>
    <lineage>
        <taxon>Eukaryota</taxon>
        <taxon>Sar</taxon>
        <taxon>Alveolata</taxon>
        <taxon>Ciliophora</taxon>
        <taxon>Intramacronucleata</taxon>
        <taxon>Spirotrichea</taxon>
        <taxon>Stichotrichia</taxon>
        <taxon>Sporadotrichida</taxon>
        <taxon>Halteriidae</taxon>
        <taxon>Halteria</taxon>
    </lineage>
</organism>
<feature type="transmembrane region" description="Helical" evidence="1">
    <location>
        <begin position="49"/>
        <end position="74"/>
    </location>
</feature>
<keyword evidence="1" id="KW-0472">Membrane</keyword>
<dbReference type="Proteomes" id="UP000785679">
    <property type="component" value="Unassembled WGS sequence"/>
</dbReference>
<sequence length="708" mass="83003">MMMQNFSVQIVDYKTPMKQSKEYTMGVMFESSIIEQKIATTQKKFFKTFIVLFMAPFLFMVTVFLICEIIYLAIFTRRIFSTINDLYDKIDMLSKQHSKLHKNKTLGPNKSKATNESLKSQELDLDMIVNNLDATFLNISMNTRNLIIQSEVETKKVDVLQDYQGNESCMEVTKLYRAANKLIKTLSLAKTSILQGNDNTALLSYNEVAHLFEERSYNHLVASIPQKADNKNQWRYYPAGQLIEMGEENLNLKELGLSSNLAICYNNIACIHAKKRNFIKQNLYFEEAIRIEELIVRANKLDRNFTTAEENFRLAVKHFNYGYSLYRQYMYLIKTQKMAHTKKQNEQGSIQKRADDNLKKSRKYFNVQLQQMRKENTTQKGDQLSLSTLPSIVGKRSFRDVGIFIRMLQVEMKIYSKKTYPFIDVESSIQKLQFELFSYLQSEEYEDGSKQDQGKKNKHKGLWLFKADTLLQKMLFLVGLYYEQRGREMIAERNEMSRLLCSQYYLLSISSNIVAHIELAQMKQSLKKLKNFFEYSSMSLQSKFKVLRLLQKFQVRNRAVQVIMELCNGDPTVHETLLSFVKTTIFDKLRDKDHFGLMTMRSGKQPYALLKLEEKFKNLKIKQKVLRELNLTFRSSPDGSSCGKAKHWPLRGPKIMFYFDDSRVSKLNSLNQRLALYFTTKMGRRNCRPKIIRFKRNAKLFKVKPDGF</sequence>
<keyword evidence="1" id="KW-1133">Transmembrane helix</keyword>
<dbReference type="AlphaFoldDB" id="A0A8J8P226"/>
<protein>
    <submittedName>
        <fullName evidence="2">Uncharacterized protein</fullName>
    </submittedName>
</protein>
<dbReference type="EMBL" id="RRYP01001498">
    <property type="protein sequence ID" value="TNV85868.1"/>
    <property type="molecule type" value="Genomic_DNA"/>
</dbReference>
<accession>A0A8J8P226</accession>
<evidence type="ECO:0000313" key="3">
    <source>
        <dbReference type="Proteomes" id="UP000785679"/>
    </source>
</evidence>
<gene>
    <name evidence="2" type="ORF">FGO68_gene4533</name>
</gene>
<keyword evidence="1" id="KW-0812">Transmembrane</keyword>